<reference evidence="2 3" key="1">
    <citation type="journal article" date="2017" name="BMC Genomics">
        <title>Genomic analysis of methanogenic archaea reveals a shift towards energy conservation.</title>
        <authorList>
            <person name="Gilmore S.P."/>
            <person name="Henske J.K."/>
            <person name="Sexton J.A."/>
            <person name="Solomon K.V."/>
            <person name="Seppala S."/>
            <person name="Yoo J.I."/>
            <person name="Huyett L.M."/>
            <person name="Pressman A."/>
            <person name="Cogan J.Z."/>
            <person name="Kivenson V."/>
            <person name="Peng X."/>
            <person name="Tan Y."/>
            <person name="Valentine D.L."/>
            <person name="O'Malley M.A."/>
        </authorList>
    </citation>
    <scope>NUCLEOTIDE SEQUENCE [LARGE SCALE GENOMIC DNA]</scope>
    <source>
        <strain evidence="2 3">MC-15</strain>
    </source>
</reference>
<dbReference type="Proteomes" id="UP000218164">
    <property type="component" value="Unassembled WGS sequence"/>
</dbReference>
<dbReference type="EMBL" id="LMVP01000066">
    <property type="protein sequence ID" value="PAV13684.1"/>
    <property type="molecule type" value="Genomic_DNA"/>
</dbReference>
<evidence type="ECO:0000313" key="2">
    <source>
        <dbReference type="EMBL" id="PAV13684.1"/>
    </source>
</evidence>
<keyword evidence="1" id="KW-0812">Transmembrane</keyword>
<evidence type="ECO:0000256" key="1">
    <source>
        <dbReference type="SAM" id="Phobius"/>
    </source>
</evidence>
<feature type="transmembrane region" description="Helical" evidence="1">
    <location>
        <begin position="55"/>
        <end position="74"/>
    </location>
</feature>
<keyword evidence="3" id="KW-1185">Reference proteome</keyword>
<name>A0A2A2HWM4_9EURY</name>
<organism evidence="2 3">
    <name type="scientific">Methanosarcina spelaei</name>
    <dbReference type="NCBI Taxonomy" id="1036679"/>
    <lineage>
        <taxon>Archaea</taxon>
        <taxon>Methanobacteriati</taxon>
        <taxon>Methanobacteriota</taxon>
        <taxon>Stenosarchaea group</taxon>
        <taxon>Methanomicrobia</taxon>
        <taxon>Methanosarcinales</taxon>
        <taxon>Methanosarcinaceae</taxon>
        <taxon>Methanosarcina</taxon>
    </lineage>
</organism>
<dbReference type="AlphaFoldDB" id="A0A2A2HWM4"/>
<sequence length="94" mass="10991">MRYYLLDYVEYISVREFQKNGKIHFKIHFHLTSFCLNWLMHKSAIQYVEKRGVKFSIFILFGAGFCPGIGPAGGPKKQQRLHLMIISENILKKA</sequence>
<accession>A0A2A2HWM4</accession>
<gene>
    <name evidence="2" type="ORF">ASJ81_16990</name>
</gene>
<proteinExistence type="predicted"/>
<comment type="caution">
    <text evidence="2">The sequence shown here is derived from an EMBL/GenBank/DDBJ whole genome shotgun (WGS) entry which is preliminary data.</text>
</comment>
<protein>
    <submittedName>
        <fullName evidence="2">Uncharacterized protein</fullName>
    </submittedName>
</protein>
<keyword evidence="1" id="KW-1133">Transmembrane helix</keyword>
<keyword evidence="1" id="KW-0472">Membrane</keyword>
<evidence type="ECO:0000313" key="3">
    <source>
        <dbReference type="Proteomes" id="UP000218164"/>
    </source>
</evidence>